<dbReference type="InterPro" id="IPR036291">
    <property type="entry name" value="NAD(P)-bd_dom_sf"/>
</dbReference>
<dbReference type="RefSeq" id="WP_146567828.1">
    <property type="nucleotide sequence ID" value="NZ_VOHL01000006.1"/>
</dbReference>
<organism evidence="2 3">
    <name type="scientific">Streptococcus cuniculipharyngis</name>
    <dbReference type="NCBI Taxonomy" id="1562651"/>
    <lineage>
        <taxon>Bacteria</taxon>
        <taxon>Bacillati</taxon>
        <taxon>Bacillota</taxon>
        <taxon>Bacilli</taxon>
        <taxon>Lactobacillales</taxon>
        <taxon>Streptococcaceae</taxon>
        <taxon>Streptococcus</taxon>
    </lineage>
</organism>
<dbReference type="EMBL" id="VOHL01000006">
    <property type="protein sequence ID" value="TWS96909.1"/>
    <property type="molecule type" value="Genomic_DNA"/>
</dbReference>
<dbReference type="PANTHER" id="PTHR33303">
    <property type="entry name" value="CYTOPLASMIC PROTEIN-RELATED"/>
    <property type="match status" value="1"/>
</dbReference>
<name>A0A5C5SAW9_9STRE</name>
<protein>
    <submittedName>
        <fullName evidence="2">CoA-binding protein</fullName>
    </submittedName>
</protein>
<dbReference type="Pfam" id="PF13380">
    <property type="entry name" value="CoA_binding_2"/>
    <property type="match status" value="1"/>
</dbReference>
<evidence type="ECO:0000313" key="2">
    <source>
        <dbReference type="EMBL" id="TWS96909.1"/>
    </source>
</evidence>
<dbReference type="Gene3D" id="3.40.50.720">
    <property type="entry name" value="NAD(P)-binding Rossmann-like Domain"/>
    <property type="match status" value="1"/>
</dbReference>
<dbReference type="SMART" id="SM00881">
    <property type="entry name" value="CoA_binding"/>
    <property type="match status" value="1"/>
</dbReference>
<dbReference type="InterPro" id="IPR003781">
    <property type="entry name" value="CoA-bd"/>
</dbReference>
<evidence type="ECO:0000313" key="3">
    <source>
        <dbReference type="Proteomes" id="UP000317430"/>
    </source>
</evidence>
<dbReference type="PANTHER" id="PTHR33303:SF2">
    <property type="entry name" value="COA-BINDING DOMAIN-CONTAINING PROTEIN"/>
    <property type="match status" value="1"/>
</dbReference>
<gene>
    <name evidence="2" type="ORF">FRX57_06460</name>
</gene>
<comment type="caution">
    <text evidence="2">The sequence shown here is derived from an EMBL/GenBank/DDBJ whole genome shotgun (WGS) entry which is preliminary data.</text>
</comment>
<dbReference type="AlphaFoldDB" id="A0A5C5SAW9"/>
<accession>A0A5C5SAW9</accession>
<keyword evidence="3" id="KW-1185">Reference proteome</keyword>
<proteinExistence type="predicted"/>
<feature type="domain" description="CoA-binding" evidence="1">
    <location>
        <begin position="17"/>
        <end position="111"/>
    </location>
</feature>
<reference evidence="2 3" key="1">
    <citation type="submission" date="2019-08" db="EMBL/GenBank/DDBJ databases">
        <authorList>
            <person name="Lei W."/>
        </authorList>
    </citation>
    <scope>NUCLEOTIDE SEQUENCE [LARGE SCALE GENOMIC DNA]</scope>
    <source>
        <strain evidence="2 3">CCUG 66496</strain>
    </source>
</reference>
<dbReference type="OrthoDB" id="9804695at2"/>
<dbReference type="SUPFAM" id="SSF51735">
    <property type="entry name" value="NAD(P)-binding Rossmann-fold domains"/>
    <property type="match status" value="1"/>
</dbReference>
<sequence>MTYHFKNPSDAIINDYLSSSRVIAVVGLSNREETASYQVSRVMQQAGYTIIPVNPRLAGQEILGQEVYASLLDIPVAIDIVNVFRPSQVLPQVASDFIQSGAKIFWAQLGLESQDAELLLRQAGKDKLVMNRCIKLDYLRLFGKP</sequence>
<evidence type="ECO:0000259" key="1">
    <source>
        <dbReference type="SMART" id="SM00881"/>
    </source>
</evidence>
<dbReference type="Proteomes" id="UP000317430">
    <property type="component" value="Unassembled WGS sequence"/>
</dbReference>